<dbReference type="InterPro" id="IPR005119">
    <property type="entry name" value="LysR_subst-bd"/>
</dbReference>
<dbReference type="PRINTS" id="PR00039">
    <property type="entry name" value="HTHLYSR"/>
</dbReference>
<dbReference type="Gene3D" id="3.40.190.290">
    <property type="match status" value="1"/>
</dbReference>
<dbReference type="AlphaFoldDB" id="A0A418WVF0"/>
<dbReference type="Pfam" id="PF03466">
    <property type="entry name" value="LysR_substrate"/>
    <property type="match status" value="1"/>
</dbReference>
<dbReference type="CDD" id="cd08419">
    <property type="entry name" value="PBP2_CbbR_RubisCO_like"/>
    <property type="match status" value="1"/>
</dbReference>
<reference evidence="6 7" key="1">
    <citation type="submission" date="2018-09" db="EMBL/GenBank/DDBJ databases">
        <authorList>
            <person name="Zhu H."/>
        </authorList>
    </citation>
    <scope>NUCLEOTIDE SEQUENCE [LARGE SCALE GENOMIC DNA]</scope>
    <source>
        <strain evidence="6 7">K2R10-39</strain>
    </source>
</reference>
<evidence type="ECO:0000313" key="6">
    <source>
        <dbReference type="EMBL" id="RJF96675.1"/>
    </source>
</evidence>
<dbReference type="PROSITE" id="PS50931">
    <property type="entry name" value="HTH_LYSR"/>
    <property type="match status" value="1"/>
</dbReference>
<dbReference type="InterPro" id="IPR036390">
    <property type="entry name" value="WH_DNA-bd_sf"/>
</dbReference>
<dbReference type="InterPro" id="IPR036388">
    <property type="entry name" value="WH-like_DNA-bd_sf"/>
</dbReference>
<sequence length="329" mass="36384">MKNATLRQLKVFETVARHLSFSRAADEMHLTQPAISTQISTLEGHVGLPLFEQLGKKIYLTPAGKELLHYARSIIQQFQDAEAAMTQFKGISGGKLNVAVISAGDYFFPRLLVEFARRNAGVTLNLSVHNREELLGQLADNLTDLAVMVRPPPDMDTVNESFAPHPYVIVAAPDHPLAKKRRIPLSVIVREPFVVREKGSDTWNSMTEGLGKHLADLNIAMEIKSTETIKQAVIAGMGISFLSAHTINLELQAGSLVVLDVQGLPLMLNWYLVHRKNKRLPPVALAFKDFLKSDGAALIAQMIRFDPGRATRSEKAAKPLRPRLRDSST</sequence>
<evidence type="ECO:0000256" key="2">
    <source>
        <dbReference type="ARBA" id="ARBA00023015"/>
    </source>
</evidence>
<keyword evidence="7" id="KW-1185">Reference proteome</keyword>
<proteinExistence type="inferred from homology"/>
<gene>
    <name evidence="6" type="ORF">D3870_19865</name>
</gene>
<accession>A0A418WVF0</accession>
<evidence type="ECO:0000256" key="1">
    <source>
        <dbReference type="ARBA" id="ARBA00009437"/>
    </source>
</evidence>
<dbReference type="SUPFAM" id="SSF46785">
    <property type="entry name" value="Winged helix' DNA-binding domain"/>
    <property type="match status" value="1"/>
</dbReference>
<evidence type="ECO:0000259" key="5">
    <source>
        <dbReference type="PROSITE" id="PS50931"/>
    </source>
</evidence>
<evidence type="ECO:0000256" key="4">
    <source>
        <dbReference type="ARBA" id="ARBA00023163"/>
    </source>
</evidence>
<keyword evidence="2" id="KW-0805">Transcription regulation</keyword>
<dbReference type="FunFam" id="1.10.10.10:FF:000001">
    <property type="entry name" value="LysR family transcriptional regulator"/>
    <property type="match status" value="1"/>
</dbReference>
<dbReference type="PANTHER" id="PTHR30126">
    <property type="entry name" value="HTH-TYPE TRANSCRIPTIONAL REGULATOR"/>
    <property type="match status" value="1"/>
</dbReference>
<dbReference type="Pfam" id="PF00126">
    <property type="entry name" value="HTH_1"/>
    <property type="match status" value="1"/>
</dbReference>
<dbReference type="OrthoDB" id="9785745at2"/>
<dbReference type="Gene3D" id="1.10.10.10">
    <property type="entry name" value="Winged helix-like DNA-binding domain superfamily/Winged helix DNA-binding domain"/>
    <property type="match status" value="1"/>
</dbReference>
<dbReference type="EMBL" id="QYUN01000003">
    <property type="protein sequence ID" value="RJF96675.1"/>
    <property type="molecule type" value="Genomic_DNA"/>
</dbReference>
<keyword evidence="4" id="KW-0804">Transcription</keyword>
<comment type="caution">
    <text evidence="6">The sequence shown here is derived from an EMBL/GenBank/DDBJ whole genome shotgun (WGS) entry which is preliminary data.</text>
</comment>
<evidence type="ECO:0000313" key="7">
    <source>
        <dbReference type="Proteomes" id="UP000285190"/>
    </source>
</evidence>
<comment type="similarity">
    <text evidence="1">Belongs to the LysR transcriptional regulatory family.</text>
</comment>
<dbReference type="InterPro" id="IPR000847">
    <property type="entry name" value="LysR_HTH_N"/>
</dbReference>
<dbReference type="Proteomes" id="UP000285190">
    <property type="component" value="Unassembled WGS sequence"/>
</dbReference>
<dbReference type="GO" id="GO:0000976">
    <property type="term" value="F:transcription cis-regulatory region binding"/>
    <property type="evidence" value="ECO:0007669"/>
    <property type="project" value="TreeGrafter"/>
</dbReference>
<dbReference type="PANTHER" id="PTHR30126:SF5">
    <property type="entry name" value="HTH-TYPE TRANSCRIPTIONAL ACTIVATOR CMPR"/>
    <property type="match status" value="1"/>
</dbReference>
<organism evidence="6 7">
    <name type="scientific">Noviherbaspirillum cavernae</name>
    <dbReference type="NCBI Taxonomy" id="2320862"/>
    <lineage>
        <taxon>Bacteria</taxon>
        <taxon>Pseudomonadati</taxon>
        <taxon>Pseudomonadota</taxon>
        <taxon>Betaproteobacteria</taxon>
        <taxon>Burkholderiales</taxon>
        <taxon>Oxalobacteraceae</taxon>
        <taxon>Noviherbaspirillum</taxon>
    </lineage>
</organism>
<dbReference type="GO" id="GO:0003700">
    <property type="term" value="F:DNA-binding transcription factor activity"/>
    <property type="evidence" value="ECO:0007669"/>
    <property type="project" value="InterPro"/>
</dbReference>
<evidence type="ECO:0000256" key="3">
    <source>
        <dbReference type="ARBA" id="ARBA00023125"/>
    </source>
</evidence>
<name>A0A418WVF0_9BURK</name>
<protein>
    <submittedName>
        <fullName evidence="6">LysR family transcriptional regulator</fullName>
    </submittedName>
</protein>
<dbReference type="RefSeq" id="WP_119742786.1">
    <property type="nucleotide sequence ID" value="NZ_QYUN01000003.1"/>
</dbReference>
<dbReference type="SUPFAM" id="SSF53850">
    <property type="entry name" value="Periplasmic binding protein-like II"/>
    <property type="match status" value="1"/>
</dbReference>
<feature type="domain" description="HTH lysR-type" evidence="5">
    <location>
        <begin position="1"/>
        <end position="61"/>
    </location>
</feature>
<keyword evidence="3" id="KW-0238">DNA-binding</keyword>